<dbReference type="OrthoDB" id="473580at2"/>
<keyword evidence="1" id="KW-1133">Transmembrane helix</keyword>
<gene>
    <name evidence="2" type="ORF">D5R40_25630</name>
</gene>
<organism evidence="2 3">
    <name type="scientific">Okeania hirsuta</name>
    <dbReference type="NCBI Taxonomy" id="1458930"/>
    <lineage>
        <taxon>Bacteria</taxon>
        <taxon>Bacillati</taxon>
        <taxon>Cyanobacteriota</taxon>
        <taxon>Cyanophyceae</taxon>
        <taxon>Oscillatoriophycideae</taxon>
        <taxon>Oscillatoriales</taxon>
        <taxon>Microcoleaceae</taxon>
        <taxon>Okeania</taxon>
    </lineage>
</organism>
<comment type="caution">
    <text evidence="2">The sequence shown here is derived from an EMBL/GenBank/DDBJ whole genome shotgun (WGS) entry which is preliminary data.</text>
</comment>
<feature type="transmembrane region" description="Helical" evidence="1">
    <location>
        <begin position="71"/>
        <end position="93"/>
    </location>
</feature>
<dbReference type="Proteomes" id="UP000269154">
    <property type="component" value="Unassembled WGS sequence"/>
</dbReference>
<evidence type="ECO:0000256" key="1">
    <source>
        <dbReference type="SAM" id="Phobius"/>
    </source>
</evidence>
<keyword evidence="3" id="KW-1185">Reference proteome</keyword>
<dbReference type="AlphaFoldDB" id="A0A3N6PDI0"/>
<name>A0A3N6PDI0_9CYAN</name>
<dbReference type="RefSeq" id="WP_124155400.1">
    <property type="nucleotide sequence ID" value="NZ_CAWOLW010000125.1"/>
</dbReference>
<protein>
    <submittedName>
        <fullName evidence="2">Uncharacterized protein</fullName>
    </submittedName>
</protein>
<keyword evidence="1" id="KW-0812">Transmembrane</keyword>
<keyword evidence="1" id="KW-0472">Membrane</keyword>
<proteinExistence type="predicted"/>
<reference evidence="2 3" key="1">
    <citation type="journal article" date="2018" name="ACS Chem. Biol.">
        <title>Ketoreductase domain dysfunction expands chemodiversity: malyngamide biosynthesis in the cyanobacterium Okeania hirsuta.</title>
        <authorList>
            <person name="Moss N.A."/>
            <person name="Leao T."/>
            <person name="Rankin M."/>
            <person name="McCullough T.M."/>
            <person name="Qu P."/>
            <person name="Korobeynikov A."/>
            <person name="Smith J.L."/>
            <person name="Gerwick L."/>
            <person name="Gerwick W.H."/>
        </authorList>
    </citation>
    <scope>NUCLEOTIDE SEQUENCE [LARGE SCALE GENOMIC DNA]</scope>
    <source>
        <strain evidence="2 3">PAB10Feb10-1</strain>
    </source>
</reference>
<evidence type="ECO:0000313" key="2">
    <source>
        <dbReference type="EMBL" id="RQH28457.1"/>
    </source>
</evidence>
<dbReference type="EMBL" id="RCBY01000210">
    <property type="protein sequence ID" value="RQH28457.1"/>
    <property type="molecule type" value="Genomic_DNA"/>
</dbReference>
<accession>A0A3N6PDI0</accession>
<sequence>MMKRKIQGSKVSYNQAKFPKVAKTAQKSYYPRSKKTLQISRITSVPKSRHQRKLSKSQKFSLKSLPWKKWIVEWAGVSLLFGGSGFMAMGAWISVKLISDPNAIVWFNQSLPQWTQFYISGNKSLQTLEQIKGSIKEGGFSTGETFSLPSTTADSGLDVLVPVMKQIDSRASLPCETPCRELVELRVYQSVLSVNQREGSKPYFRLVNTLPLQGPAESFVISSTIESTSAPQGSNQPLPVTTVRRFQGKVPTAGVWFTVSGQRLQNNKTIPYGQIVNYNPKKNYLSSMLEWKSAAGQAPIWQEMTGGGDPELVVEQTVGLDPDFDIYWIQPRKFILNPIELEKISLDEIPIADSYYKDTLRLARNGLWSGAFALIQPLRKNLMDESQWPEKAQAQFDLIKFHAKITEAQAIASWASPSQKVLAGLIDGRWQESLNVFENNLSSTYEIGKLLQNDTGRLRNRVDAALRVNQAETNAIAWGALIVASQKGRRRATSWLNRQPQTSKEAKEKIGKLLDQLDAAFAKKETIQQQRIQRGGLL</sequence>
<evidence type="ECO:0000313" key="3">
    <source>
        <dbReference type="Proteomes" id="UP000269154"/>
    </source>
</evidence>